<dbReference type="OrthoDB" id="434783at2759"/>
<dbReference type="SUPFAM" id="SSF103506">
    <property type="entry name" value="Mitochondrial carrier"/>
    <property type="match status" value="1"/>
</dbReference>
<evidence type="ECO:0000256" key="1">
    <source>
        <dbReference type="ARBA" id="ARBA00004141"/>
    </source>
</evidence>
<dbReference type="GO" id="GO:0016020">
    <property type="term" value="C:membrane"/>
    <property type="evidence" value="ECO:0007669"/>
    <property type="project" value="UniProtKB-SubCell"/>
</dbReference>
<keyword evidence="6" id="KW-1185">Reference proteome</keyword>
<dbReference type="Proteomes" id="UP000673691">
    <property type="component" value="Unassembled WGS sequence"/>
</dbReference>
<dbReference type="Gene3D" id="1.50.40.10">
    <property type="entry name" value="Mitochondrial carrier domain"/>
    <property type="match status" value="1"/>
</dbReference>
<keyword evidence="4" id="KW-0472">Membrane</keyword>
<reference evidence="5 6" key="1">
    <citation type="journal article" name="Sci. Rep.">
        <title>Genome-scale phylogenetic analyses confirm Olpidium as the closest living zoosporic fungus to the non-flagellated, terrestrial fungi.</title>
        <authorList>
            <person name="Chang Y."/>
            <person name="Rochon D."/>
            <person name="Sekimoto S."/>
            <person name="Wang Y."/>
            <person name="Chovatia M."/>
            <person name="Sandor L."/>
            <person name="Salamov A."/>
            <person name="Grigoriev I.V."/>
            <person name="Stajich J.E."/>
            <person name="Spatafora J.W."/>
        </authorList>
    </citation>
    <scope>NUCLEOTIDE SEQUENCE [LARGE SCALE GENOMIC DNA]</scope>
    <source>
        <strain evidence="5">S191</strain>
    </source>
</reference>
<evidence type="ECO:0000256" key="2">
    <source>
        <dbReference type="ARBA" id="ARBA00022692"/>
    </source>
</evidence>
<evidence type="ECO:0000313" key="6">
    <source>
        <dbReference type="Proteomes" id="UP000673691"/>
    </source>
</evidence>
<keyword evidence="2" id="KW-0812">Transmembrane</keyword>
<dbReference type="AlphaFoldDB" id="A0A8H7ZP38"/>
<name>A0A8H7ZP38_9FUNG</name>
<comment type="subcellular location">
    <subcellularLocation>
        <location evidence="1">Membrane</location>
        <topology evidence="1">Multi-pass membrane protein</topology>
    </subcellularLocation>
</comment>
<protein>
    <submittedName>
        <fullName evidence="5">Uncharacterized protein</fullName>
    </submittedName>
</protein>
<comment type="caution">
    <text evidence="5">The sequence shown here is derived from an EMBL/GenBank/DDBJ whole genome shotgun (WGS) entry which is preliminary data.</text>
</comment>
<dbReference type="EMBL" id="JAEFCI010010979">
    <property type="protein sequence ID" value="KAG5456896.1"/>
    <property type="molecule type" value="Genomic_DNA"/>
</dbReference>
<organism evidence="5 6">
    <name type="scientific">Olpidium bornovanus</name>
    <dbReference type="NCBI Taxonomy" id="278681"/>
    <lineage>
        <taxon>Eukaryota</taxon>
        <taxon>Fungi</taxon>
        <taxon>Fungi incertae sedis</taxon>
        <taxon>Olpidiomycota</taxon>
        <taxon>Olpidiomycotina</taxon>
        <taxon>Olpidiomycetes</taxon>
        <taxon>Olpidiales</taxon>
        <taxon>Olpidiaceae</taxon>
        <taxon>Olpidium</taxon>
    </lineage>
</organism>
<dbReference type="Pfam" id="PF00153">
    <property type="entry name" value="Mito_carr"/>
    <property type="match status" value="1"/>
</dbReference>
<dbReference type="InterPro" id="IPR023395">
    <property type="entry name" value="MCP_dom_sf"/>
</dbReference>
<sequence length="59" mass="6461">MYPLDVVKTRFQLQVTGEANGYSSIVDCFRKIIKTEGSACNLVSPGGEVEAGRYALSYK</sequence>
<evidence type="ECO:0000256" key="4">
    <source>
        <dbReference type="ARBA" id="ARBA00023136"/>
    </source>
</evidence>
<gene>
    <name evidence="5" type="ORF">BJ554DRAFT_3229</name>
</gene>
<evidence type="ECO:0000256" key="3">
    <source>
        <dbReference type="ARBA" id="ARBA00022989"/>
    </source>
</evidence>
<dbReference type="InterPro" id="IPR018108">
    <property type="entry name" value="MCP_transmembrane"/>
</dbReference>
<keyword evidence="3" id="KW-1133">Transmembrane helix</keyword>
<evidence type="ECO:0000313" key="5">
    <source>
        <dbReference type="EMBL" id="KAG5456896.1"/>
    </source>
</evidence>
<accession>A0A8H7ZP38</accession>
<proteinExistence type="predicted"/>